<dbReference type="GO" id="GO:0019843">
    <property type="term" value="F:rRNA binding"/>
    <property type="evidence" value="ECO:0007669"/>
    <property type="project" value="InterPro"/>
</dbReference>
<proteinExistence type="evidence at transcript level"/>
<dbReference type="InterPro" id="IPR005813">
    <property type="entry name" value="Ribosomal_bL20"/>
</dbReference>
<keyword evidence="2 5" id="KW-0689">Ribosomal protein</keyword>
<reference evidence="7" key="1">
    <citation type="journal article" date="2011" name="Plant Physiol.">
        <title>Comprehensive sequence analysis of 24,783 barley full-length cDNAs derived from 12 clone libraries.</title>
        <authorList>
            <person name="Matsumoto T."/>
            <person name="Tanaka T."/>
            <person name="Sakai H."/>
            <person name="Amano N."/>
            <person name="Kanamori H."/>
            <person name="Kurita K."/>
            <person name="Kikuta A."/>
            <person name="Kamiya K."/>
            <person name="Yamamoto M."/>
            <person name="Ikawa H."/>
            <person name="Fujii N."/>
            <person name="Hori K."/>
            <person name="Itoh T."/>
            <person name="Sato K."/>
        </authorList>
    </citation>
    <scope>NUCLEOTIDE SEQUENCE</scope>
    <source>
        <tissue evidence="7">Shoot and root</tissue>
    </source>
</reference>
<name>F2DME5_HORVV</name>
<dbReference type="Pfam" id="PF00453">
    <property type="entry name" value="Ribosomal_L20"/>
    <property type="match status" value="1"/>
</dbReference>
<dbReference type="PANTHER" id="PTHR10986">
    <property type="entry name" value="39S RIBOSOMAL PROTEIN L20"/>
    <property type="match status" value="1"/>
</dbReference>
<evidence type="ECO:0000256" key="2">
    <source>
        <dbReference type="ARBA" id="ARBA00022980"/>
    </source>
</evidence>
<dbReference type="NCBIfam" id="TIGR01032">
    <property type="entry name" value="rplT_bact"/>
    <property type="match status" value="1"/>
</dbReference>
<dbReference type="GO" id="GO:0003735">
    <property type="term" value="F:structural constituent of ribosome"/>
    <property type="evidence" value="ECO:0007669"/>
    <property type="project" value="InterPro"/>
</dbReference>
<dbReference type="Gene3D" id="6.10.160.10">
    <property type="match status" value="1"/>
</dbReference>
<dbReference type="SUPFAM" id="SSF74731">
    <property type="entry name" value="Ribosomal protein L20"/>
    <property type="match status" value="1"/>
</dbReference>
<dbReference type="GO" id="GO:1990904">
    <property type="term" value="C:ribonucleoprotein complex"/>
    <property type="evidence" value="ECO:0007669"/>
    <property type="project" value="UniProtKB-KW"/>
</dbReference>
<protein>
    <recommendedName>
        <fullName evidence="4">Large ribosomal subunit protein bL20c</fullName>
    </recommendedName>
</protein>
<feature type="region of interest" description="Disordered" evidence="6">
    <location>
        <begin position="117"/>
        <end position="150"/>
    </location>
</feature>
<evidence type="ECO:0000313" key="7">
    <source>
        <dbReference type="EMBL" id="BAJ96266.1"/>
    </source>
</evidence>
<accession>F2DME5</accession>
<evidence type="ECO:0000256" key="6">
    <source>
        <dbReference type="SAM" id="MobiDB-lite"/>
    </source>
</evidence>
<dbReference type="AlphaFoldDB" id="F2DME5"/>
<dbReference type="FunFam" id="1.10.1900.20:FF:000001">
    <property type="entry name" value="50S ribosomal protein L20"/>
    <property type="match status" value="1"/>
</dbReference>
<organism evidence="7">
    <name type="scientific">Hordeum vulgare subsp. vulgare</name>
    <name type="common">Domesticated barley</name>
    <dbReference type="NCBI Taxonomy" id="112509"/>
    <lineage>
        <taxon>Eukaryota</taxon>
        <taxon>Viridiplantae</taxon>
        <taxon>Streptophyta</taxon>
        <taxon>Embryophyta</taxon>
        <taxon>Tracheophyta</taxon>
        <taxon>Spermatophyta</taxon>
        <taxon>Magnoliopsida</taxon>
        <taxon>Liliopsida</taxon>
        <taxon>Poales</taxon>
        <taxon>Poaceae</taxon>
        <taxon>BOP clade</taxon>
        <taxon>Pooideae</taxon>
        <taxon>Triticodae</taxon>
        <taxon>Triticeae</taxon>
        <taxon>Hordeinae</taxon>
        <taxon>Hordeum</taxon>
    </lineage>
</organism>
<dbReference type="InterPro" id="IPR035566">
    <property type="entry name" value="Ribosomal_protein_bL20_C"/>
</dbReference>
<dbReference type="GO" id="GO:0006412">
    <property type="term" value="P:translation"/>
    <property type="evidence" value="ECO:0007669"/>
    <property type="project" value="InterPro"/>
</dbReference>
<evidence type="ECO:0000256" key="5">
    <source>
        <dbReference type="RuleBase" id="RU000561"/>
    </source>
</evidence>
<evidence type="ECO:0000256" key="4">
    <source>
        <dbReference type="ARBA" id="ARBA00035295"/>
    </source>
</evidence>
<dbReference type="Gene3D" id="1.10.1900.20">
    <property type="entry name" value="Ribosomal protein L20"/>
    <property type="match status" value="1"/>
</dbReference>
<dbReference type="EMBL" id="AK365063">
    <property type="protein sequence ID" value="BAJ96266.1"/>
    <property type="molecule type" value="mRNA"/>
</dbReference>
<evidence type="ECO:0000256" key="3">
    <source>
        <dbReference type="ARBA" id="ARBA00023274"/>
    </source>
</evidence>
<sequence>MPSFGNARVFKMAKGFTGRNKNIITAARARLEKALHYGYVGRKLKKRETRSTWIQQINAGTREHGVQYSTFVRGLAESNVMLNRKMLAELAGSEPLSFFSLVQHVKSLGVEDRRQAKIKANREAKARRRPTSSRASRLNPGPSHFAPRIC</sequence>
<dbReference type="GO" id="GO:0005840">
    <property type="term" value="C:ribosome"/>
    <property type="evidence" value="ECO:0007669"/>
    <property type="project" value="UniProtKB-KW"/>
</dbReference>
<evidence type="ECO:0000256" key="1">
    <source>
        <dbReference type="ARBA" id="ARBA00007698"/>
    </source>
</evidence>
<keyword evidence="3 5" id="KW-0687">Ribonucleoprotein</keyword>
<dbReference type="PRINTS" id="PR00062">
    <property type="entry name" value="RIBOSOMALL20"/>
</dbReference>
<dbReference type="CDD" id="cd07026">
    <property type="entry name" value="Ribosomal_L20"/>
    <property type="match status" value="1"/>
</dbReference>
<comment type="similarity">
    <text evidence="1 5">Belongs to the bacterial ribosomal protein bL20 family.</text>
</comment>